<dbReference type="FunFam" id="3.30.50.10:FF:000012">
    <property type="entry name" value="Hepatocyte nuclear factor 4, alpha"/>
    <property type="match status" value="1"/>
</dbReference>
<dbReference type="CDD" id="cd06931">
    <property type="entry name" value="NR_LBD_HNF4_like"/>
    <property type="match status" value="1"/>
</dbReference>
<dbReference type="KEGG" id="cin:778645"/>
<accession>Q4H3D5</accession>
<evidence type="ECO:0000313" key="14">
    <source>
        <dbReference type="EMBL" id="BAE06492.1"/>
    </source>
</evidence>
<reference evidence="15" key="5">
    <citation type="journal article" date="2008" name="Genome Biol.">
        <title>Improved genome assembly and evidence-based global gene model set for the chordate Ciona intestinalis: new insight into intron and operon populations.</title>
        <authorList>
            <person name="Satou Y."/>
            <person name="Mineta K."/>
            <person name="Ogasawara M."/>
            <person name="Sasakura Y."/>
            <person name="Shoguchi E."/>
            <person name="Ueno K."/>
            <person name="Yamada L."/>
            <person name="Matsumoto J."/>
            <person name="Wasserscheid J."/>
            <person name="Dewar K."/>
            <person name="Wiley G.B."/>
            <person name="Macmil S.L."/>
            <person name="Roe B.A."/>
            <person name="Zeller R.W."/>
            <person name="Hastings K.E."/>
            <person name="Lemaire P."/>
            <person name="Lindquist E."/>
            <person name="Endo T."/>
            <person name="Hotta K."/>
            <person name="Inaba K."/>
        </authorList>
    </citation>
    <scope>NUCLEOTIDE SEQUENCE [LARGE SCALE GENOMIC DNA]</scope>
    <source>
        <strain evidence="15">wild type</strain>
    </source>
</reference>
<dbReference type="PRINTS" id="PR00047">
    <property type="entry name" value="STROIDFINGER"/>
</dbReference>
<evidence type="ECO:0000256" key="6">
    <source>
        <dbReference type="ARBA" id="ARBA00023015"/>
    </source>
</evidence>
<dbReference type="GeneID" id="778645"/>
<evidence type="ECO:0000256" key="9">
    <source>
        <dbReference type="ARBA" id="ARBA00023170"/>
    </source>
</evidence>
<evidence type="ECO:0000259" key="12">
    <source>
        <dbReference type="PROSITE" id="PS51030"/>
    </source>
</evidence>
<dbReference type="Ensembl" id="ENSCINT00000019456.3">
    <property type="protein sequence ID" value="ENSCINP00000019456.3"/>
    <property type="gene ID" value="ENSCING00000009566.3"/>
</dbReference>
<keyword evidence="9 11" id="KW-0675">Receptor</keyword>
<dbReference type="InterPro" id="IPR001723">
    <property type="entry name" value="Nuclear_hrmn_rcpt"/>
</dbReference>
<dbReference type="PROSITE" id="PS51843">
    <property type="entry name" value="NR_LBD"/>
    <property type="match status" value="1"/>
</dbReference>
<dbReference type="CTD" id="44544"/>
<dbReference type="Pfam" id="PF00104">
    <property type="entry name" value="Hormone_recep"/>
    <property type="match status" value="1"/>
</dbReference>
<organism evidence="14">
    <name type="scientific">Ciona intestinalis</name>
    <name type="common">Transparent sea squirt</name>
    <name type="synonym">Ascidia intestinalis</name>
    <dbReference type="NCBI Taxonomy" id="7719"/>
    <lineage>
        <taxon>Eukaryota</taxon>
        <taxon>Metazoa</taxon>
        <taxon>Chordata</taxon>
        <taxon>Tunicata</taxon>
        <taxon>Ascidiacea</taxon>
        <taxon>Phlebobranchia</taxon>
        <taxon>Cionidae</taxon>
        <taxon>Ciona</taxon>
    </lineage>
</organism>
<evidence type="ECO:0000256" key="2">
    <source>
        <dbReference type="ARBA" id="ARBA00006421"/>
    </source>
</evidence>
<reference evidence="16" key="1">
    <citation type="journal article" date="2002" name="Science">
        <title>The draft genome of Ciona intestinalis: insights into chordate and vertebrate origins.</title>
        <authorList>
            <person name="Dehal P."/>
            <person name="Satou Y."/>
            <person name="Campbell R.K."/>
            <person name="Chapman J."/>
            <person name="Degnan B."/>
            <person name="De Tomaso A."/>
            <person name="Davidson B."/>
            <person name="Di Gregorio A."/>
            <person name="Gelpke M."/>
            <person name="Goodstein D.M."/>
            <person name="Harafuji N."/>
            <person name="Hastings K.E."/>
            <person name="Ho I."/>
            <person name="Hotta K."/>
            <person name="Huang W."/>
            <person name="Kawashima T."/>
            <person name="Lemaire P."/>
            <person name="Martinez D."/>
            <person name="Meinertzhagen I.A."/>
            <person name="Necula S."/>
            <person name="Nonaka M."/>
            <person name="Putnam N."/>
            <person name="Rash S."/>
            <person name="Saiga H."/>
            <person name="Satake M."/>
            <person name="Terry A."/>
            <person name="Yamada L."/>
            <person name="Wang H.G."/>
            <person name="Awazu S."/>
            <person name="Azumi K."/>
            <person name="Boore J."/>
            <person name="Branno M."/>
            <person name="Chin-Bow S."/>
            <person name="DeSantis R."/>
            <person name="Doyle S."/>
            <person name="Francino P."/>
            <person name="Keys D.N."/>
            <person name="Haga S."/>
            <person name="Hayashi H."/>
            <person name="Hino K."/>
            <person name="Imai K.S."/>
            <person name="Inaba K."/>
            <person name="Kano S."/>
            <person name="Kobayashi K."/>
            <person name="Kobayashi M."/>
            <person name="Lee B.I."/>
            <person name="Makabe K.W."/>
            <person name="Manohar C."/>
            <person name="Matassi G."/>
            <person name="Medina M."/>
            <person name="Mochizuki Y."/>
            <person name="Mount S."/>
            <person name="Morishita T."/>
            <person name="Miura S."/>
            <person name="Nakayama A."/>
            <person name="Nishizaka S."/>
            <person name="Nomoto H."/>
            <person name="Ohta F."/>
            <person name="Oishi K."/>
            <person name="Rigoutsos I."/>
            <person name="Sano M."/>
            <person name="Sasaki A."/>
            <person name="Sasakura Y."/>
            <person name="Shoguchi E."/>
            <person name="Shin-i T."/>
            <person name="Spagnuolo A."/>
            <person name="Stainier D."/>
            <person name="Suzuki M.M."/>
            <person name="Tassy O."/>
            <person name="Takatori N."/>
            <person name="Tokuoka M."/>
            <person name="Yagi K."/>
            <person name="Yoshizaki F."/>
            <person name="Wada S."/>
            <person name="Zhang C."/>
            <person name="Hyatt P.D."/>
            <person name="Larimer F."/>
            <person name="Detter C."/>
            <person name="Doggett N."/>
            <person name="Glavina T."/>
            <person name="Hawkins T."/>
            <person name="Richardson P."/>
            <person name="Lucas S."/>
            <person name="Kohara Y."/>
            <person name="Levine M."/>
            <person name="Satoh N."/>
            <person name="Rokhsar D.S."/>
        </authorList>
    </citation>
    <scope>NUCLEOTIDE SEQUENCE [LARGE SCALE GENOMIC DNA]</scope>
</reference>
<dbReference type="GO" id="GO:0045944">
    <property type="term" value="P:positive regulation of transcription by RNA polymerase II"/>
    <property type="evidence" value="ECO:0000318"/>
    <property type="project" value="GO_Central"/>
</dbReference>
<evidence type="ECO:0000256" key="10">
    <source>
        <dbReference type="ARBA" id="ARBA00023242"/>
    </source>
</evidence>
<dbReference type="Proteomes" id="UP000008144">
    <property type="component" value="Chromosome 3"/>
</dbReference>
<keyword evidence="16" id="KW-1185">Reference proteome</keyword>
<keyword evidence="6 11" id="KW-0805">Transcription regulation</keyword>
<name>Q4H3D5_CIOIN</name>
<feature type="domain" description="NR LBD" evidence="13">
    <location>
        <begin position="195"/>
        <end position="427"/>
    </location>
</feature>
<keyword evidence="8 11" id="KW-0804">Transcription</keyword>
<dbReference type="InterPro" id="IPR000003">
    <property type="entry name" value="Retinoid-X_rcpt/HNF4"/>
</dbReference>
<dbReference type="GO" id="GO:0000978">
    <property type="term" value="F:RNA polymerase II cis-regulatory region sequence-specific DNA binding"/>
    <property type="evidence" value="ECO:0000318"/>
    <property type="project" value="GO_Central"/>
</dbReference>
<dbReference type="GO" id="GO:0004879">
    <property type="term" value="F:nuclear receptor activity"/>
    <property type="evidence" value="ECO:0000318"/>
    <property type="project" value="GO_Central"/>
</dbReference>
<dbReference type="CDD" id="cd06960">
    <property type="entry name" value="NR_DBD_HNF4A"/>
    <property type="match status" value="1"/>
</dbReference>
<dbReference type="OrthoDB" id="5771769at2759"/>
<keyword evidence="10 11" id="KW-0539">Nucleus</keyword>
<dbReference type="PRINTS" id="PR00398">
    <property type="entry name" value="STRDHORMONER"/>
</dbReference>
<dbReference type="Pfam" id="PF00105">
    <property type="entry name" value="zf-C4"/>
    <property type="match status" value="1"/>
</dbReference>
<comment type="similarity">
    <text evidence="2">Belongs to the nuclear hormone receptor family. NR2 subfamily.</text>
</comment>
<reference evidence="14" key="3">
    <citation type="journal article" date="2004" name="Development">
        <title>Gene expression profiles of transcription factors and signaling molecules in the ascidian embryo: towards a comprehensive understanding of gene networks.</title>
        <authorList>
            <person name="Imai K.S."/>
            <person name="Hino K."/>
            <person name="Yagi K."/>
            <person name="Satoh N."/>
            <person name="Satou Y."/>
        </authorList>
    </citation>
    <scope>NUCLEOTIDE SEQUENCE</scope>
</reference>
<dbReference type="SUPFAM" id="SSF57716">
    <property type="entry name" value="Glucocorticoid receptor-like (DNA-binding domain)"/>
    <property type="match status" value="1"/>
</dbReference>
<keyword evidence="4 11" id="KW-0863">Zinc-finger</keyword>
<dbReference type="GO" id="GO:0003707">
    <property type="term" value="F:nuclear steroid receptor activity"/>
    <property type="evidence" value="ECO:0007669"/>
    <property type="project" value="InterPro"/>
</dbReference>
<dbReference type="GO" id="GO:0008270">
    <property type="term" value="F:zinc ion binding"/>
    <property type="evidence" value="ECO:0007669"/>
    <property type="project" value="UniProtKB-KW"/>
</dbReference>
<dbReference type="InterPro" id="IPR013088">
    <property type="entry name" value="Znf_NHR/GATA"/>
</dbReference>
<dbReference type="InterPro" id="IPR001628">
    <property type="entry name" value="Znf_hrmn_rcpt"/>
</dbReference>
<evidence type="ECO:0000256" key="4">
    <source>
        <dbReference type="ARBA" id="ARBA00022771"/>
    </source>
</evidence>
<gene>
    <name evidence="14" type="primary">Ci-HNF4</name>
    <name evidence="15" type="synonym">hnf4</name>
</gene>
<dbReference type="SUPFAM" id="SSF48508">
    <property type="entry name" value="Nuclear receptor ligand-binding domain"/>
    <property type="match status" value="1"/>
</dbReference>
<keyword evidence="7 11" id="KW-0238">DNA-binding</keyword>
<dbReference type="GO" id="GO:0030154">
    <property type="term" value="P:cell differentiation"/>
    <property type="evidence" value="ECO:0000318"/>
    <property type="project" value="GO_Central"/>
</dbReference>
<evidence type="ECO:0000313" key="16">
    <source>
        <dbReference type="Proteomes" id="UP000008144"/>
    </source>
</evidence>
<dbReference type="Gene3D" id="1.10.565.10">
    <property type="entry name" value="Retinoid X Receptor"/>
    <property type="match status" value="1"/>
</dbReference>
<evidence type="ECO:0000256" key="5">
    <source>
        <dbReference type="ARBA" id="ARBA00022833"/>
    </source>
</evidence>
<dbReference type="InterPro" id="IPR049635">
    <property type="entry name" value="HNF4_LBD"/>
</dbReference>
<keyword evidence="5 11" id="KW-0862">Zinc</keyword>
<dbReference type="FunFam" id="1.10.565.10:FF:000007">
    <property type="entry name" value="Hepatocyte nuclear factor 4 alpha"/>
    <property type="match status" value="1"/>
</dbReference>
<comment type="subcellular location">
    <subcellularLocation>
        <location evidence="1 11">Nucleus</location>
    </subcellularLocation>
</comment>
<dbReference type="PRINTS" id="PR00545">
    <property type="entry name" value="RETINOIDXR"/>
</dbReference>
<dbReference type="InterPro" id="IPR049636">
    <property type="entry name" value="HNF4-like_DBD"/>
</dbReference>
<evidence type="ECO:0000259" key="13">
    <source>
        <dbReference type="PROSITE" id="PS51843"/>
    </source>
</evidence>
<evidence type="ECO:0000256" key="1">
    <source>
        <dbReference type="ARBA" id="ARBA00004123"/>
    </source>
</evidence>
<dbReference type="EMBL" id="AB210487">
    <property type="protein sequence ID" value="BAE06492.1"/>
    <property type="molecule type" value="mRNA"/>
</dbReference>
<dbReference type="InterPro" id="IPR000536">
    <property type="entry name" value="Nucl_hrmn_rcpt_lig-bd"/>
</dbReference>
<keyword evidence="3 11" id="KW-0479">Metal-binding</keyword>
<dbReference type="STRING" id="7719.ENSCINP00000019456"/>
<dbReference type="InterPro" id="IPR035500">
    <property type="entry name" value="NHR-like_dom_sf"/>
</dbReference>
<accession>A0A1W2VP20</accession>
<dbReference type="GeneTree" id="ENSGT00940000167734"/>
<dbReference type="PANTHER" id="PTHR24083">
    <property type="entry name" value="NUCLEAR HORMONE RECEPTOR"/>
    <property type="match status" value="1"/>
</dbReference>
<dbReference type="PROSITE" id="PS00031">
    <property type="entry name" value="NUCLEAR_REC_DBD_1"/>
    <property type="match status" value="1"/>
</dbReference>
<evidence type="ECO:0000256" key="11">
    <source>
        <dbReference type="RuleBase" id="RU004334"/>
    </source>
</evidence>
<proteinExistence type="evidence at transcript level"/>
<dbReference type="Gene3D" id="3.30.50.10">
    <property type="entry name" value="Erythroid Transcription Factor GATA-1, subunit A"/>
    <property type="match status" value="1"/>
</dbReference>
<reference evidence="14" key="4">
    <citation type="submission" date="2005-04" db="EMBL/GenBank/DDBJ databases">
        <title>Expressed genes in Ciona intestinalis.</title>
        <authorList>
            <person name="Satou Y."/>
        </authorList>
    </citation>
    <scope>NUCLEOTIDE SEQUENCE</scope>
</reference>
<dbReference type="AlphaFoldDB" id="Q4H3D5"/>
<evidence type="ECO:0000256" key="7">
    <source>
        <dbReference type="ARBA" id="ARBA00023125"/>
    </source>
</evidence>
<evidence type="ECO:0000313" key="15">
    <source>
        <dbReference type="Ensembl" id="ENSCINP00000019456.3"/>
    </source>
</evidence>
<dbReference type="SMART" id="SM00430">
    <property type="entry name" value="HOLI"/>
    <property type="match status" value="1"/>
</dbReference>
<dbReference type="PROSITE" id="PS51030">
    <property type="entry name" value="NUCLEAR_REC_DBD_2"/>
    <property type="match status" value="1"/>
</dbReference>
<dbReference type="SMART" id="SM00399">
    <property type="entry name" value="ZnF_C4"/>
    <property type="match status" value="1"/>
</dbReference>
<feature type="domain" description="Nuclear receptor" evidence="12">
    <location>
        <begin position="105"/>
        <end position="180"/>
    </location>
</feature>
<dbReference type="OMA" id="YSDICES"/>
<reference evidence="15" key="6">
    <citation type="submission" date="2025-05" db="UniProtKB">
        <authorList>
            <consortium name="Ensembl"/>
        </authorList>
    </citation>
    <scope>IDENTIFICATION</scope>
</reference>
<dbReference type="InterPro" id="IPR050274">
    <property type="entry name" value="Nuclear_hormone_rcpt_NR2"/>
</dbReference>
<evidence type="ECO:0000256" key="8">
    <source>
        <dbReference type="ARBA" id="ARBA00023163"/>
    </source>
</evidence>
<sequence length="512" mass="56006">MMDADMHSNYGLDAVNPDQLYQDMIPSLQDSPTSLHGNGPDIGAFTYGMPHPMSPAHPMNPSPTADVPIHPISPESVGMPGGLINGHGSDHESNTSMVGEGDGVRTFCAICGDRATGKHYGASSCDGCKGFFRRSVRKNHQYQCRFSRNCTVDKDKRNQCRYCRLRKCFRAGMKREAVQNERDRISTKKSTIDDSASLSVTTLLNADTMSKQPSAGSAGDVTDTVSIENKKIASVNDVCDSIRQQLLVLVEWAKYIPAFSELPLDDQVALLRAHAGENLLMGAAKRSLPYKDVLLLGNDFIIPRHCPEVEITRVAVRVLDELVRPLADLSLDANEFACLKAIVFFDPDARGLNNPTKIKQMRSQVMCNLEDYINDRQYDSRGRFGEILLLLPTLQSITWQMIEQIQFVRIFGVARVDNLLQEMLLGSANEAQASMIPASAAQCGAMGPGSPTHISLANGMVPCSPGLMTMGEKPPNMSPTTPISPSMPQNMGQPIGMEIDSHVLLQPKSEIL</sequence>
<evidence type="ECO:0000256" key="3">
    <source>
        <dbReference type="ARBA" id="ARBA00022723"/>
    </source>
</evidence>
<dbReference type="GO" id="GO:0005634">
    <property type="term" value="C:nucleus"/>
    <property type="evidence" value="ECO:0007669"/>
    <property type="project" value="UniProtKB-SubCell"/>
</dbReference>
<dbReference type="EMBL" id="EAAA01001703">
    <property type="status" value="NOT_ANNOTATED_CDS"/>
    <property type="molecule type" value="Genomic_DNA"/>
</dbReference>
<protein>
    <submittedName>
        <fullName evidence="14 15">Nuclear receptor</fullName>
    </submittedName>
</protein>
<reference evidence="14" key="2">
    <citation type="journal article" date="2003" name="Dev. Genes Evol.">
        <title>Genomewide surveys of developmentally relevant genes in Ciona intestinalis.</title>
        <authorList>
            <person name="Satou Y."/>
            <person name="Satoh N."/>
        </authorList>
    </citation>
    <scope>NUCLEOTIDE SEQUENCE</scope>
</reference>